<dbReference type="CDD" id="cd13583">
    <property type="entry name" value="PBP2_AlgQ_like_4"/>
    <property type="match status" value="1"/>
</dbReference>
<protein>
    <submittedName>
        <fullName evidence="2">Extracellular solute-binding protein</fullName>
    </submittedName>
</protein>
<dbReference type="EMBL" id="JBHLUH010000011">
    <property type="protein sequence ID" value="MFC0527879.1"/>
    <property type="molecule type" value="Genomic_DNA"/>
</dbReference>
<comment type="caution">
    <text evidence="2">The sequence shown here is derived from an EMBL/GenBank/DDBJ whole genome shotgun (WGS) entry which is preliminary data.</text>
</comment>
<dbReference type="PANTHER" id="PTHR43649:SF17">
    <property type="entry name" value="ABC TRANSPORTER SOLUTE BINDING PROTEIN-SUGAR TRANSPORT"/>
    <property type="match status" value="1"/>
</dbReference>
<keyword evidence="3" id="KW-1185">Reference proteome</keyword>
<gene>
    <name evidence="2" type="ORF">ACFFIA_09420</name>
</gene>
<feature type="signal peptide" evidence="1">
    <location>
        <begin position="1"/>
        <end position="25"/>
    </location>
</feature>
<name>A0ABV6M049_9ACTN</name>
<dbReference type="PROSITE" id="PS51257">
    <property type="entry name" value="PROKAR_LIPOPROTEIN"/>
    <property type="match status" value="1"/>
</dbReference>
<proteinExistence type="predicted"/>
<dbReference type="InterPro" id="IPR050490">
    <property type="entry name" value="Bact_solute-bd_prot1"/>
</dbReference>
<dbReference type="Pfam" id="PF01547">
    <property type="entry name" value="SBP_bac_1"/>
    <property type="match status" value="1"/>
</dbReference>
<dbReference type="Gene3D" id="3.40.190.10">
    <property type="entry name" value="Periplasmic binding protein-like II"/>
    <property type="match status" value="2"/>
</dbReference>
<evidence type="ECO:0000313" key="3">
    <source>
        <dbReference type="Proteomes" id="UP001589867"/>
    </source>
</evidence>
<dbReference type="Proteomes" id="UP001589867">
    <property type="component" value="Unassembled WGS sequence"/>
</dbReference>
<feature type="chain" id="PRO_5045574897" evidence="1">
    <location>
        <begin position="26"/>
        <end position="548"/>
    </location>
</feature>
<evidence type="ECO:0000313" key="2">
    <source>
        <dbReference type="EMBL" id="MFC0527879.1"/>
    </source>
</evidence>
<evidence type="ECO:0000256" key="1">
    <source>
        <dbReference type="SAM" id="SignalP"/>
    </source>
</evidence>
<dbReference type="SUPFAM" id="SSF53850">
    <property type="entry name" value="Periplasmic binding protein-like II"/>
    <property type="match status" value="1"/>
</dbReference>
<reference evidence="2 3" key="1">
    <citation type="submission" date="2024-09" db="EMBL/GenBank/DDBJ databases">
        <authorList>
            <person name="Sun Q."/>
            <person name="Mori K."/>
        </authorList>
    </citation>
    <scope>NUCLEOTIDE SEQUENCE [LARGE SCALE GENOMIC DNA]</scope>
    <source>
        <strain evidence="2 3">TBRC 3947</strain>
    </source>
</reference>
<keyword evidence="1" id="KW-0732">Signal</keyword>
<sequence length="548" mass="61695">MFLRTRRRAAAVAAGALALTLGLTACGEDSDPAEEISANKAGSMENYGVGVQFKATEPLTFSMLYNNHPNYPYKADWLFWQELSNRTNIKIDAVTVPLSDYEQKRSVMISAGDAPLIIPKTYPNQEDAFVSSGAILPVSDYVDLMPNYKDKVEKWSLGPEIDTLRQADGKYYLLPGLHQNPWQDYSLAIRTDILEQLNLEVPKTWDDLYTVLKAMKAAHPDVYPFSDRWNIPTPGGALFNVLGSAYGAPGGWDYQHARWDASTGKYFYAGASPQYKAWVEYLNKLVTEKLMDPESFTQNDDEARQKLANGKSFVISSNAQTLVNDYRPDLAKTIPNAKLTKIPLLIGAAGEINPQSRLENGVMISSKAKDNKNFVAMMQFIDWLFYSDAGQEFAKWGVEGTTFTKDASGKHQLAEDVNVIGLRPNAPKHLQKDFGFYNGVFAYGGKPELVQAFFSPEEQEYQKVVGPRKQAPWVLPPPAPFTDEEREQASLWETGLKDYVFQQTLRFILGQRPLSEWDAYVTELKSKNMDQYMALVDKAQERYKKEHG</sequence>
<organism evidence="2 3">
    <name type="scientific">Phytohabitans kaempferiae</name>
    <dbReference type="NCBI Taxonomy" id="1620943"/>
    <lineage>
        <taxon>Bacteria</taxon>
        <taxon>Bacillati</taxon>
        <taxon>Actinomycetota</taxon>
        <taxon>Actinomycetes</taxon>
        <taxon>Micromonosporales</taxon>
        <taxon>Micromonosporaceae</taxon>
    </lineage>
</organism>
<dbReference type="PANTHER" id="PTHR43649">
    <property type="entry name" value="ARABINOSE-BINDING PROTEIN-RELATED"/>
    <property type="match status" value="1"/>
</dbReference>
<dbReference type="RefSeq" id="WP_377248648.1">
    <property type="nucleotide sequence ID" value="NZ_JBHLUH010000011.1"/>
</dbReference>
<dbReference type="InterPro" id="IPR006059">
    <property type="entry name" value="SBP"/>
</dbReference>
<accession>A0ABV6M049</accession>